<dbReference type="OrthoDB" id="10339554at2759"/>
<reference evidence="1" key="1">
    <citation type="submission" date="2021-01" db="EMBL/GenBank/DDBJ databases">
        <title>Chromosome-level genome assembly of a human fungal pathogen reveals clustering of transcriptionally co-regulated genes.</title>
        <authorList>
            <person name="Voorhies M."/>
            <person name="Cohen S."/>
            <person name="Shea T.P."/>
            <person name="Petrus S."/>
            <person name="Munoz J.F."/>
            <person name="Poplawski S."/>
            <person name="Goldman W.E."/>
            <person name="Michael T."/>
            <person name="Cuomo C.A."/>
            <person name="Sil A."/>
            <person name="Beyhan S."/>
        </authorList>
    </citation>
    <scope>NUCLEOTIDE SEQUENCE</scope>
    <source>
        <strain evidence="1">WU24</strain>
    </source>
</reference>
<dbReference type="VEuPathDB" id="FungiDB:I7I51_05354"/>
<evidence type="ECO:0000313" key="1">
    <source>
        <dbReference type="EMBL" id="QSS60554.1"/>
    </source>
</evidence>
<protein>
    <recommendedName>
        <fullName evidence="3">BTB domain-containing protein</fullName>
    </recommendedName>
</protein>
<dbReference type="Proteomes" id="UP000663671">
    <property type="component" value="Chromosome 4"/>
</dbReference>
<feature type="non-terminal residue" evidence="1">
    <location>
        <position position="1"/>
    </location>
</feature>
<organism evidence="1 2">
    <name type="scientific">Ajellomyces capsulatus</name>
    <name type="common">Darling's disease fungus</name>
    <name type="synonym">Histoplasma capsulatum</name>
    <dbReference type="NCBI Taxonomy" id="5037"/>
    <lineage>
        <taxon>Eukaryota</taxon>
        <taxon>Fungi</taxon>
        <taxon>Dikarya</taxon>
        <taxon>Ascomycota</taxon>
        <taxon>Pezizomycotina</taxon>
        <taxon>Eurotiomycetes</taxon>
        <taxon>Eurotiomycetidae</taxon>
        <taxon>Onygenales</taxon>
        <taxon>Ajellomycetaceae</taxon>
        <taxon>Histoplasma</taxon>
    </lineage>
</organism>
<sequence length="330" mass="38036">ANMLNDFCILRAAREYLCDQSTTSPDQRDVLLVIYSPDEIIPCWASSTILSQSSAIFADLTTKKHEIHLVEENIQEMLLILYSLHYQWWKQPNQERIPTQVGLDAVSKHTLNHLSRKYQLMPTIVPFMAFIYKSLSSDFRRDVEALQLALTEGWQTHFQEFHRIAALCVQYLRPGTEVLRLVNAFIPGSLPERIEKEIRTTKQKLLNLLETARQKLKSDRCSYKILMNNSADGFPFNVGFSEIAASNCNCCCPLFRVEYYCDDYLALVQQSWYDRSIADITGCFQRRAANLKKLHKCSAGVYCPLIQVVLWLVNQSYIIQKTTAFPCIGR</sequence>
<gene>
    <name evidence="1" type="ORF">I7I51_05354</name>
</gene>
<name>A0A8A1M7F8_AJECA</name>
<dbReference type="EMBL" id="CP069110">
    <property type="protein sequence ID" value="QSS60554.1"/>
    <property type="molecule type" value="Genomic_DNA"/>
</dbReference>
<accession>A0A8A1M7F8</accession>
<proteinExistence type="predicted"/>
<evidence type="ECO:0000313" key="2">
    <source>
        <dbReference type="Proteomes" id="UP000663671"/>
    </source>
</evidence>
<dbReference type="AlphaFoldDB" id="A0A8A1M7F8"/>
<evidence type="ECO:0008006" key="3">
    <source>
        <dbReference type="Google" id="ProtNLM"/>
    </source>
</evidence>